<dbReference type="InterPro" id="IPR010359">
    <property type="entry name" value="IrrE_HExxH"/>
</dbReference>
<keyword evidence="5" id="KW-1185">Reference proteome</keyword>
<dbReference type="InterPro" id="IPR010982">
    <property type="entry name" value="Lambda_DNA-bd_dom_sf"/>
</dbReference>
<dbReference type="PROSITE" id="PS50943">
    <property type="entry name" value="HTH_CROC1"/>
    <property type="match status" value="1"/>
</dbReference>
<accession>A0A7W8DP50</accession>
<dbReference type="SMART" id="SM00530">
    <property type="entry name" value="HTH_XRE"/>
    <property type="match status" value="1"/>
</dbReference>
<comment type="caution">
    <text evidence="4">The sequence shown here is derived from an EMBL/GenBank/DDBJ whole genome shotgun (WGS) entry which is preliminary data.</text>
</comment>
<keyword evidence="2" id="KW-0238">DNA-binding</keyword>
<proteinExistence type="inferred from homology"/>
<evidence type="ECO:0000256" key="1">
    <source>
        <dbReference type="ARBA" id="ARBA00007227"/>
    </source>
</evidence>
<dbReference type="AlphaFoldDB" id="A0A7W8DP50"/>
<dbReference type="PANTHER" id="PTHR36924:SF1">
    <property type="entry name" value="ANTITOXIN HIGA-1"/>
    <property type="match status" value="1"/>
</dbReference>
<comment type="similarity">
    <text evidence="1">Belongs to the short-chain fatty acyl-CoA assimilation regulator (ScfR) family.</text>
</comment>
<feature type="domain" description="HTH cro/C1-type" evidence="3">
    <location>
        <begin position="24"/>
        <end position="71"/>
    </location>
</feature>
<dbReference type="Pfam" id="PF06114">
    <property type="entry name" value="Peptidase_M78"/>
    <property type="match status" value="1"/>
</dbReference>
<dbReference type="Pfam" id="PF01381">
    <property type="entry name" value="HTH_3"/>
    <property type="match status" value="1"/>
</dbReference>
<dbReference type="NCBIfam" id="TIGR02607">
    <property type="entry name" value="antidote_HigA"/>
    <property type="match status" value="1"/>
</dbReference>
<dbReference type="SUPFAM" id="SSF47413">
    <property type="entry name" value="lambda repressor-like DNA-binding domains"/>
    <property type="match status" value="1"/>
</dbReference>
<organism evidence="4 5">
    <name type="scientific">Prosthecobacter dejongeii</name>
    <dbReference type="NCBI Taxonomy" id="48465"/>
    <lineage>
        <taxon>Bacteria</taxon>
        <taxon>Pseudomonadati</taxon>
        <taxon>Verrucomicrobiota</taxon>
        <taxon>Verrucomicrobiia</taxon>
        <taxon>Verrucomicrobiales</taxon>
        <taxon>Verrucomicrobiaceae</taxon>
        <taxon>Prosthecobacter</taxon>
    </lineage>
</organism>
<dbReference type="RefSeq" id="WP_184205915.1">
    <property type="nucleotide sequence ID" value="NZ_JACHIF010000001.1"/>
</dbReference>
<dbReference type="InterPro" id="IPR001387">
    <property type="entry name" value="Cro/C1-type_HTH"/>
</dbReference>
<protein>
    <submittedName>
        <fullName evidence="4">Addiction module HigA family antidote</fullName>
    </submittedName>
</protein>
<dbReference type="InterPro" id="IPR013430">
    <property type="entry name" value="Toxin_antidote_HigA"/>
</dbReference>
<dbReference type="PANTHER" id="PTHR36924">
    <property type="entry name" value="ANTITOXIN HIGA-1"/>
    <property type="match status" value="1"/>
</dbReference>
<dbReference type="GO" id="GO:0003677">
    <property type="term" value="F:DNA binding"/>
    <property type="evidence" value="ECO:0007669"/>
    <property type="project" value="UniProtKB-KW"/>
</dbReference>
<sequence>MSFSFQPDYATSPGDTLADTLAGLGMSQTDLARRMGRPIKTINEIIQGKAAITADTALELERVLEVPASFWCSLEANYRERLARARSIEKLAVDEAWLRELPIKAMQERGWLVRTKEKPALMEALLRFFGVAGKDEWKAIWEEPLVAYRKSSAFTASSAALATWIRRGEIEGRKQDCAPYDAAKWKQALQDLRLVSLKRPSEWIPAIQSACNECGVAYVFIAELSGCHVSGATRWIRDDCALILQSGRHKDDGHFWFTFFHEARHVLQGRQKKIWTIDTGDSERSTDPLEVDADGFAAEHLVPTRRVTQVRRENGGKMPVEAVIKLAAELRIAPGIIAGHLHHEKIWLPMVGHQLKKRFTVNPILNTIE</sequence>
<name>A0A7W8DP50_9BACT</name>
<evidence type="ECO:0000256" key="2">
    <source>
        <dbReference type="ARBA" id="ARBA00023125"/>
    </source>
</evidence>
<evidence type="ECO:0000313" key="4">
    <source>
        <dbReference type="EMBL" id="MBB5036755.1"/>
    </source>
</evidence>
<gene>
    <name evidence="4" type="ORF">HNQ64_000989</name>
</gene>
<evidence type="ECO:0000313" key="5">
    <source>
        <dbReference type="Proteomes" id="UP000534294"/>
    </source>
</evidence>
<evidence type="ECO:0000259" key="3">
    <source>
        <dbReference type="PROSITE" id="PS50943"/>
    </source>
</evidence>
<dbReference type="Proteomes" id="UP000534294">
    <property type="component" value="Unassembled WGS sequence"/>
</dbReference>
<reference evidence="4 5" key="1">
    <citation type="submission" date="2020-08" db="EMBL/GenBank/DDBJ databases">
        <title>Genomic Encyclopedia of Type Strains, Phase IV (KMG-IV): sequencing the most valuable type-strain genomes for metagenomic binning, comparative biology and taxonomic classification.</title>
        <authorList>
            <person name="Goeker M."/>
        </authorList>
    </citation>
    <scope>NUCLEOTIDE SEQUENCE [LARGE SCALE GENOMIC DNA]</scope>
    <source>
        <strain evidence="4 5">DSM 12251</strain>
    </source>
</reference>
<dbReference type="CDD" id="cd00093">
    <property type="entry name" value="HTH_XRE"/>
    <property type="match status" value="1"/>
</dbReference>
<dbReference type="Gene3D" id="1.10.260.40">
    <property type="entry name" value="lambda repressor-like DNA-binding domains"/>
    <property type="match status" value="1"/>
</dbReference>
<dbReference type="EMBL" id="JACHIF010000001">
    <property type="protein sequence ID" value="MBB5036755.1"/>
    <property type="molecule type" value="Genomic_DNA"/>
</dbReference>